<dbReference type="AlphaFoldDB" id="U1SH34"/>
<sequence length="49" mass="5371">MGFSGRGKVENSDIANCDIEGVNTEQIPALNEHAKLTPERFVVEQLAKN</sequence>
<dbReference type="Proteomes" id="UP000016519">
    <property type="component" value="Unassembled WGS sequence"/>
</dbReference>
<gene>
    <name evidence="1" type="ORF">HMPREF9244_01400</name>
</gene>
<accession>U1SH34</accession>
<evidence type="ECO:0000313" key="2">
    <source>
        <dbReference type="Proteomes" id="UP000016519"/>
    </source>
</evidence>
<comment type="caution">
    <text evidence="1">The sequence shown here is derived from an EMBL/GenBank/DDBJ whole genome shotgun (WGS) entry which is preliminary data.</text>
</comment>
<keyword evidence="2" id="KW-1185">Reference proteome</keyword>
<dbReference type="EMBL" id="AWSI01000039">
    <property type="protein sequence ID" value="ERH29947.1"/>
    <property type="molecule type" value="Genomic_DNA"/>
</dbReference>
<name>U1SH34_9BIFI</name>
<dbReference type="STRING" id="419015.HMPREF3214_00564"/>
<organism evidence="1 2">
    <name type="scientific">Alloscardovia omnicolens F0580</name>
    <dbReference type="NCBI Taxonomy" id="1321816"/>
    <lineage>
        <taxon>Bacteria</taxon>
        <taxon>Bacillati</taxon>
        <taxon>Actinomycetota</taxon>
        <taxon>Actinomycetes</taxon>
        <taxon>Bifidobacteriales</taxon>
        <taxon>Bifidobacteriaceae</taxon>
        <taxon>Alloscardovia</taxon>
    </lineage>
</organism>
<proteinExistence type="predicted"/>
<protein>
    <submittedName>
        <fullName evidence="1">Uncharacterized protein</fullName>
    </submittedName>
</protein>
<reference evidence="1 2" key="1">
    <citation type="submission" date="2013-08" db="EMBL/GenBank/DDBJ databases">
        <authorList>
            <person name="Weinstock G."/>
            <person name="Sodergren E."/>
            <person name="Wylie T."/>
            <person name="Fulton L."/>
            <person name="Fulton R."/>
            <person name="Fronick C."/>
            <person name="O'Laughlin M."/>
            <person name="Godfrey J."/>
            <person name="Miner T."/>
            <person name="Herter B."/>
            <person name="Appelbaum E."/>
            <person name="Cordes M."/>
            <person name="Lek S."/>
            <person name="Wollam A."/>
            <person name="Pepin K.H."/>
            <person name="Palsikar V.B."/>
            <person name="Mitreva M."/>
            <person name="Wilson R.K."/>
        </authorList>
    </citation>
    <scope>NUCLEOTIDE SEQUENCE [LARGE SCALE GENOMIC DNA]</scope>
    <source>
        <strain evidence="1 2">F0580</strain>
    </source>
</reference>
<dbReference type="HOGENOM" id="CLU_3131559_0_0_11"/>
<evidence type="ECO:0000313" key="1">
    <source>
        <dbReference type="EMBL" id="ERH29947.1"/>
    </source>
</evidence>